<evidence type="ECO:0000313" key="2">
    <source>
        <dbReference type="EMBL" id="MBF1166466.1"/>
    </source>
</evidence>
<dbReference type="Proteomes" id="UP000718593">
    <property type="component" value="Unassembled WGS sequence"/>
</dbReference>
<dbReference type="EMBL" id="JABZMI010000467">
    <property type="protein sequence ID" value="MBF1166466.1"/>
    <property type="molecule type" value="Genomic_DNA"/>
</dbReference>
<dbReference type="AlphaFoldDB" id="A0A930BW95"/>
<accession>A0A930BW95</accession>
<reference evidence="2" key="1">
    <citation type="submission" date="2020-04" db="EMBL/GenBank/DDBJ databases">
        <title>Deep metagenomics examines the oral microbiome during advanced dental caries in children, revealing novel taxa and co-occurrences with host molecules.</title>
        <authorList>
            <person name="Baker J.L."/>
            <person name="Morton J.T."/>
            <person name="Dinis M."/>
            <person name="Alvarez R."/>
            <person name="Tran N.C."/>
            <person name="Knight R."/>
            <person name="Edlund A."/>
        </authorList>
    </citation>
    <scope>NUCLEOTIDE SEQUENCE</scope>
    <source>
        <strain evidence="2">JCVI_32_bin.24</strain>
    </source>
</reference>
<feature type="region of interest" description="Disordered" evidence="1">
    <location>
        <begin position="45"/>
        <end position="66"/>
    </location>
</feature>
<sequence>MITISDCEAFCDADPGWVRELARREQLGMVQAYAQAHEMMTGAAAPVVPTRPLPSGDGQPGFRRAA</sequence>
<proteinExistence type="predicted"/>
<evidence type="ECO:0000256" key="1">
    <source>
        <dbReference type="SAM" id="MobiDB-lite"/>
    </source>
</evidence>
<dbReference type="RefSeq" id="WP_274737759.1">
    <property type="nucleotide sequence ID" value="NZ_JARBJQ010000003.1"/>
</dbReference>
<evidence type="ECO:0000313" key="3">
    <source>
        <dbReference type="Proteomes" id="UP000718593"/>
    </source>
</evidence>
<organism evidence="2 3">
    <name type="scientific">Dechloromonas agitata</name>
    <dbReference type="NCBI Taxonomy" id="73030"/>
    <lineage>
        <taxon>Bacteria</taxon>
        <taxon>Pseudomonadati</taxon>
        <taxon>Pseudomonadota</taxon>
        <taxon>Betaproteobacteria</taxon>
        <taxon>Rhodocyclales</taxon>
        <taxon>Azonexaceae</taxon>
        <taxon>Dechloromonas</taxon>
    </lineage>
</organism>
<comment type="caution">
    <text evidence="2">The sequence shown here is derived from an EMBL/GenBank/DDBJ whole genome shotgun (WGS) entry which is preliminary data.</text>
</comment>
<name>A0A930BW95_9RHOO</name>
<protein>
    <submittedName>
        <fullName evidence="2">Uncharacterized protein</fullName>
    </submittedName>
</protein>
<gene>
    <name evidence="2" type="ORF">HXL68_15690</name>
</gene>